<organism evidence="1 2">
    <name type="scientific">Ancylostoma caninum</name>
    <name type="common">Dog hookworm</name>
    <dbReference type="NCBI Taxonomy" id="29170"/>
    <lineage>
        <taxon>Eukaryota</taxon>
        <taxon>Metazoa</taxon>
        <taxon>Ecdysozoa</taxon>
        <taxon>Nematoda</taxon>
        <taxon>Chromadorea</taxon>
        <taxon>Rhabditida</taxon>
        <taxon>Rhabditina</taxon>
        <taxon>Rhabditomorpha</taxon>
        <taxon>Strongyloidea</taxon>
        <taxon>Ancylostomatidae</taxon>
        <taxon>Ancylostomatinae</taxon>
        <taxon>Ancylostoma</taxon>
    </lineage>
</organism>
<dbReference type="OrthoDB" id="5877417at2759"/>
<reference evidence="1 2" key="1">
    <citation type="submission" date="2014-10" db="EMBL/GenBank/DDBJ databases">
        <title>Draft genome of the hookworm Ancylostoma caninum.</title>
        <authorList>
            <person name="Mitreva M."/>
        </authorList>
    </citation>
    <scope>NUCLEOTIDE SEQUENCE [LARGE SCALE GENOMIC DNA]</scope>
    <source>
        <strain evidence="1 2">Baltimore</strain>
    </source>
</reference>
<evidence type="ECO:0000313" key="1">
    <source>
        <dbReference type="EMBL" id="RCN31976.1"/>
    </source>
</evidence>
<evidence type="ECO:0000313" key="2">
    <source>
        <dbReference type="Proteomes" id="UP000252519"/>
    </source>
</evidence>
<dbReference type="AlphaFoldDB" id="A0A368FIJ6"/>
<dbReference type="EMBL" id="JOJR01001184">
    <property type="protein sequence ID" value="RCN31976.1"/>
    <property type="molecule type" value="Genomic_DNA"/>
</dbReference>
<name>A0A368FIJ6_ANCCA</name>
<protein>
    <submittedName>
        <fullName evidence="1">Uncharacterized protein</fullName>
    </submittedName>
</protein>
<proteinExistence type="predicted"/>
<sequence length="77" mass="8401">MRLFRCQCSSDAGGVPCYNGWCDVQNAGVPLQYPLFQVGACALVRVGNRQQFACVRVKPTSEDSCKVDQRNGESVVS</sequence>
<keyword evidence="2" id="KW-1185">Reference proteome</keyword>
<gene>
    <name evidence="1" type="ORF">ANCCAN_22232</name>
</gene>
<dbReference type="Proteomes" id="UP000252519">
    <property type="component" value="Unassembled WGS sequence"/>
</dbReference>
<comment type="caution">
    <text evidence="1">The sequence shown here is derived from an EMBL/GenBank/DDBJ whole genome shotgun (WGS) entry which is preliminary data.</text>
</comment>
<accession>A0A368FIJ6</accession>